<evidence type="ECO:0000256" key="1">
    <source>
        <dbReference type="ARBA" id="ARBA00003907"/>
    </source>
</evidence>
<evidence type="ECO:0000256" key="4">
    <source>
        <dbReference type="ARBA" id="ARBA00022679"/>
    </source>
</evidence>
<dbReference type="AlphaFoldDB" id="A0A1G4W9W5"/>
<evidence type="ECO:0000313" key="8">
    <source>
        <dbReference type="Proteomes" id="UP000199707"/>
    </source>
</evidence>
<dbReference type="InterPro" id="IPR007213">
    <property type="entry name" value="Ppm1/Ppm2/Tcmp"/>
</dbReference>
<evidence type="ECO:0000256" key="5">
    <source>
        <dbReference type="ARBA" id="ARBA00022691"/>
    </source>
</evidence>
<dbReference type="GO" id="GO:0008168">
    <property type="term" value="F:methyltransferase activity"/>
    <property type="evidence" value="ECO:0007669"/>
    <property type="project" value="UniProtKB-UniRule"/>
</dbReference>
<dbReference type="STRING" id="1502745.SAMN02799620_02551"/>
<dbReference type="Proteomes" id="UP000199707">
    <property type="component" value="Unassembled WGS sequence"/>
</dbReference>
<organism evidence="7 8">
    <name type="scientific">Mycolicibacterium fluoranthenivorans</name>
    <dbReference type="NCBI Taxonomy" id="258505"/>
    <lineage>
        <taxon>Bacteria</taxon>
        <taxon>Bacillati</taxon>
        <taxon>Actinomycetota</taxon>
        <taxon>Actinomycetes</taxon>
        <taxon>Mycobacteriales</taxon>
        <taxon>Mycobacteriaceae</taxon>
        <taxon>Mycolicibacterium</taxon>
    </lineage>
</organism>
<dbReference type="EC" id="2.1.1.-" evidence="6"/>
<comment type="function">
    <text evidence="1 6">Exhibits S-adenosyl-L-methionine-dependent methyltransferase activity.</text>
</comment>
<reference evidence="8" key="1">
    <citation type="submission" date="2016-10" db="EMBL/GenBank/DDBJ databases">
        <authorList>
            <person name="Varghese N."/>
            <person name="Submissions S."/>
        </authorList>
    </citation>
    <scope>NUCLEOTIDE SEQUENCE [LARGE SCALE GENOMIC DNA]</scope>
    <source>
        <strain evidence="8">UNC267MFSha1.1M11</strain>
    </source>
</reference>
<evidence type="ECO:0000313" key="7">
    <source>
        <dbReference type="EMBL" id="SCX18738.1"/>
    </source>
</evidence>
<evidence type="ECO:0000256" key="6">
    <source>
        <dbReference type="RuleBase" id="RU362030"/>
    </source>
</evidence>
<dbReference type="Gene3D" id="3.40.50.150">
    <property type="entry name" value="Vaccinia Virus protein VP39"/>
    <property type="match status" value="1"/>
</dbReference>
<proteinExistence type="inferred from homology"/>
<dbReference type="InterPro" id="IPR011610">
    <property type="entry name" value="SAM_mthyl_Trfase_ML2640-like"/>
</dbReference>
<protein>
    <recommendedName>
        <fullName evidence="6">S-adenosyl-L-methionine-dependent methyltransferase</fullName>
        <ecNumber evidence="6">2.1.1.-</ecNumber>
    </recommendedName>
</protein>
<keyword evidence="5 6" id="KW-0949">S-adenosyl-L-methionine</keyword>
<sequence length="278" mass="29707">MHNTREAVAGTALLVAAIRARESVREDRLFTDPFAEKLAGETGRRNLDAAIAAAGEQAGAQIVVRTRFWDEALLRATATVGQVVILAAGMDARAYRLDWSDGVRVYELDQPAVIAAKDRLLSGDAPRCHRVAVGVDLADDWPAALTSSGFDTGAPSVWLIEGLLQYLEAAEVRALFARIDALSAPASVLLYEVVGQALLDSPTMAGLLESMAAQGSPWLFGSDSPGELAERHGWTAVVTDIAVPGNAWKRWFAPVVPMEVPGVPRGYFVEAVKSQDGQ</sequence>
<name>A0A1G4W9W5_9MYCO</name>
<dbReference type="RefSeq" id="WP_090357377.1">
    <property type="nucleotide sequence ID" value="NZ_FMUB01000005.1"/>
</dbReference>
<keyword evidence="3 6" id="KW-0489">Methyltransferase</keyword>
<dbReference type="GO" id="GO:0032259">
    <property type="term" value="P:methylation"/>
    <property type="evidence" value="ECO:0007669"/>
    <property type="project" value="UniProtKB-KW"/>
</dbReference>
<dbReference type="PANTHER" id="PTHR43619:SF2">
    <property type="entry name" value="S-ADENOSYL-L-METHIONINE-DEPENDENT METHYLTRANSFERASES SUPERFAMILY PROTEIN"/>
    <property type="match status" value="1"/>
</dbReference>
<dbReference type="PANTHER" id="PTHR43619">
    <property type="entry name" value="S-ADENOSYL-L-METHIONINE-DEPENDENT METHYLTRANSFERASE YKTD-RELATED"/>
    <property type="match status" value="1"/>
</dbReference>
<dbReference type="InterPro" id="IPR029063">
    <property type="entry name" value="SAM-dependent_MTases_sf"/>
</dbReference>
<evidence type="ECO:0000256" key="2">
    <source>
        <dbReference type="ARBA" id="ARBA00008138"/>
    </source>
</evidence>
<keyword evidence="4 7" id="KW-0808">Transferase</keyword>
<comment type="similarity">
    <text evidence="2 6">Belongs to the UPF0677 family.</text>
</comment>
<dbReference type="NCBIfam" id="TIGR00027">
    <property type="entry name" value="mthyl_TIGR00027"/>
    <property type="match status" value="1"/>
</dbReference>
<dbReference type="EMBL" id="FMUB01000005">
    <property type="protein sequence ID" value="SCX18738.1"/>
    <property type="molecule type" value="Genomic_DNA"/>
</dbReference>
<accession>A0A1G4W9W5</accession>
<dbReference type="SUPFAM" id="SSF53335">
    <property type="entry name" value="S-adenosyl-L-methionine-dependent methyltransferases"/>
    <property type="match status" value="1"/>
</dbReference>
<dbReference type="Pfam" id="PF04072">
    <property type="entry name" value="LCM"/>
    <property type="match status" value="1"/>
</dbReference>
<gene>
    <name evidence="7" type="ORF">SAMN02799620_02551</name>
</gene>
<evidence type="ECO:0000256" key="3">
    <source>
        <dbReference type="ARBA" id="ARBA00022603"/>
    </source>
</evidence>